<dbReference type="SUPFAM" id="SSF54695">
    <property type="entry name" value="POZ domain"/>
    <property type="match status" value="1"/>
</dbReference>
<reference evidence="2 3" key="1">
    <citation type="journal article" date="2014" name="BMC Genomics">
        <title>Genome sequencing of four Aureobasidium pullulans varieties: biotechnological potential, stress tolerance, and description of new species.</title>
        <authorList>
            <person name="Gostin Ar C."/>
            <person name="Ohm R.A."/>
            <person name="Kogej T."/>
            <person name="Sonjak S."/>
            <person name="Turk M."/>
            <person name="Zajc J."/>
            <person name="Zalar P."/>
            <person name="Grube M."/>
            <person name="Sun H."/>
            <person name="Han J."/>
            <person name="Sharma A."/>
            <person name="Chiniquy J."/>
            <person name="Ngan C.Y."/>
            <person name="Lipzen A."/>
            <person name="Barry K."/>
            <person name="Grigoriev I.V."/>
            <person name="Gunde-Cimerman N."/>
        </authorList>
    </citation>
    <scope>NUCLEOTIDE SEQUENCE [LARGE SCALE GENOMIC DNA]</scope>
    <source>
        <strain evidence="2 3">CBS 147.97</strain>
    </source>
</reference>
<gene>
    <name evidence="2" type="ORF">M436DRAFT_42684</name>
</gene>
<dbReference type="AlphaFoldDB" id="A0A074WYH6"/>
<feature type="domain" description="BTB" evidence="1">
    <location>
        <begin position="1"/>
        <end position="67"/>
    </location>
</feature>
<keyword evidence="3" id="KW-1185">Reference proteome</keyword>
<dbReference type="InterPro" id="IPR011333">
    <property type="entry name" value="SKP1/BTB/POZ_sf"/>
</dbReference>
<dbReference type="InterPro" id="IPR000210">
    <property type="entry name" value="BTB/POZ_dom"/>
</dbReference>
<dbReference type="RefSeq" id="XP_013429010.1">
    <property type="nucleotide sequence ID" value="XM_013573556.1"/>
</dbReference>
<evidence type="ECO:0000259" key="1">
    <source>
        <dbReference type="PROSITE" id="PS50097"/>
    </source>
</evidence>
<sequence>MVELRTPSEWRVFVHQRLLCYYSLYYKAAIQGQFQEATSRRFDLTLKTEHAEHFVRWLYSGKLSIRYSALDTEELFHLYIFADEKDILALRRDVMSELVKKEKVDLPYELVALATNSLLPSAPLYKFLLDWHVQHWIPSEAAQSQHYSDYEVLSKEFMHLVMCKLAIRARAASNPVQSPCTCCNSPCSYHEHAEYKEWLSSKFSYARATRDTY</sequence>
<dbReference type="HOGENOM" id="CLU_085406_0_0_1"/>
<dbReference type="GeneID" id="25409811"/>
<accession>A0A074WYH6</accession>
<dbReference type="OrthoDB" id="194443at2759"/>
<organism evidence="2 3">
    <name type="scientific">Aureobasidium namibiae CBS 147.97</name>
    <dbReference type="NCBI Taxonomy" id="1043004"/>
    <lineage>
        <taxon>Eukaryota</taxon>
        <taxon>Fungi</taxon>
        <taxon>Dikarya</taxon>
        <taxon>Ascomycota</taxon>
        <taxon>Pezizomycotina</taxon>
        <taxon>Dothideomycetes</taxon>
        <taxon>Dothideomycetidae</taxon>
        <taxon>Dothideales</taxon>
        <taxon>Saccotheciaceae</taxon>
        <taxon>Aureobasidium</taxon>
    </lineage>
</organism>
<dbReference type="PROSITE" id="PS50097">
    <property type="entry name" value="BTB"/>
    <property type="match status" value="1"/>
</dbReference>
<proteinExistence type="predicted"/>
<evidence type="ECO:0000313" key="3">
    <source>
        <dbReference type="Proteomes" id="UP000027730"/>
    </source>
</evidence>
<protein>
    <recommendedName>
        <fullName evidence="1">BTB domain-containing protein</fullName>
    </recommendedName>
</protein>
<dbReference type="EMBL" id="KL584706">
    <property type="protein sequence ID" value="KEQ74822.1"/>
    <property type="molecule type" value="Genomic_DNA"/>
</dbReference>
<dbReference type="STRING" id="1043004.A0A074WYH6"/>
<name>A0A074WYH6_9PEZI</name>
<evidence type="ECO:0000313" key="2">
    <source>
        <dbReference type="EMBL" id="KEQ74822.1"/>
    </source>
</evidence>
<dbReference type="Proteomes" id="UP000027730">
    <property type="component" value="Unassembled WGS sequence"/>
</dbReference>
<dbReference type="Gene3D" id="3.30.710.10">
    <property type="entry name" value="Potassium Channel Kv1.1, Chain A"/>
    <property type="match status" value="1"/>
</dbReference>